<evidence type="ECO:0000256" key="5">
    <source>
        <dbReference type="PIRNR" id="PIRNR026991"/>
    </source>
</evidence>
<evidence type="ECO:0000256" key="4">
    <source>
        <dbReference type="ARBA" id="ARBA00023242"/>
    </source>
</evidence>
<evidence type="ECO:0000259" key="7">
    <source>
        <dbReference type="Pfam" id="PF03962"/>
    </source>
</evidence>
<evidence type="ECO:0000256" key="6">
    <source>
        <dbReference type="SAM" id="Coils"/>
    </source>
</evidence>
<feature type="domain" description="Mnd1 HTH" evidence="7">
    <location>
        <begin position="17"/>
        <end position="77"/>
    </location>
</feature>
<evidence type="ECO:0000313" key="8">
    <source>
        <dbReference type="EMBL" id="QGN15326.1"/>
    </source>
</evidence>
<dbReference type="EMBL" id="CP015056">
    <property type="protein sequence ID" value="QGN15326.1"/>
    <property type="molecule type" value="Genomic_DNA"/>
</dbReference>
<dbReference type="PIRSF" id="PIRSF026991">
    <property type="entry name" value="Mnd1"/>
    <property type="match status" value="1"/>
</dbReference>
<accession>A0ABX6ESU7</accession>
<evidence type="ECO:0000256" key="2">
    <source>
        <dbReference type="ARBA" id="ARBA00005981"/>
    </source>
</evidence>
<name>A0ABX6ESU7_KLUMA</name>
<protein>
    <recommendedName>
        <fullName evidence="5">Meiotic nuclear division protein 1</fullName>
    </recommendedName>
</protein>
<evidence type="ECO:0000313" key="9">
    <source>
        <dbReference type="Proteomes" id="UP000422736"/>
    </source>
</evidence>
<dbReference type="InterPro" id="IPR040453">
    <property type="entry name" value="Mnd1_HTH"/>
</dbReference>
<reference evidence="8 9" key="1">
    <citation type="submission" date="2016-03" db="EMBL/GenBank/DDBJ databases">
        <title>How can Kluyveromyces marxianus grow so fast - potential evolutionary course in Saccharomyces Complex revealed by comparative genomics.</title>
        <authorList>
            <person name="Mo W."/>
            <person name="Lu W."/>
            <person name="Yang X."/>
            <person name="Qi J."/>
            <person name="Lv H."/>
        </authorList>
    </citation>
    <scope>NUCLEOTIDE SEQUENCE [LARGE SCALE GENOMIC DNA]</scope>
    <source>
        <strain evidence="8 9">FIM1</strain>
    </source>
</reference>
<comment type="function">
    <text evidence="5">Required for proper homologous chromosome pairing and efficient cross-over and intragenic recombination during meiosis.</text>
</comment>
<organism evidence="8 9">
    <name type="scientific">Kluyveromyces marxianus</name>
    <name type="common">Yeast</name>
    <name type="synonym">Candida kefyr</name>
    <dbReference type="NCBI Taxonomy" id="4911"/>
    <lineage>
        <taxon>Eukaryota</taxon>
        <taxon>Fungi</taxon>
        <taxon>Dikarya</taxon>
        <taxon>Ascomycota</taxon>
        <taxon>Saccharomycotina</taxon>
        <taxon>Saccharomycetes</taxon>
        <taxon>Saccharomycetales</taxon>
        <taxon>Saccharomycetaceae</taxon>
        <taxon>Kluyveromyces</taxon>
    </lineage>
</organism>
<keyword evidence="9" id="KW-1185">Reference proteome</keyword>
<keyword evidence="3 6" id="KW-0175">Coiled coil</keyword>
<feature type="coiled-coil region" evidence="6">
    <location>
        <begin position="81"/>
        <end position="156"/>
    </location>
</feature>
<dbReference type="Proteomes" id="UP000422736">
    <property type="component" value="Chromosome 3"/>
</dbReference>
<gene>
    <name evidence="8" type="primary">MND1</name>
    <name evidence="8" type="ORF">FIM1_2015</name>
</gene>
<sequence length="225" mass="26287">MAPGRNTVSLAEKKARILSFFQEEHTVYNMKELEKLIPKKCGISSMLVKELVQKMIDEDGIISVEKCGNINVYWSFKNQTQNKFNNDAIKAEKRIQEEKEKIESCIETYTKETESSRSNTMKNRKGWKRSEQLLKLKELQRMVRELNTKNEELSKNNWTPQRLKEQKNELFKKLGCALVTVDNIECVVGYIKSTYQIQITDLQAELELPPEFNQFEDLIEKLGKA</sequence>
<dbReference type="InterPro" id="IPR005647">
    <property type="entry name" value="Mnd1"/>
</dbReference>
<proteinExistence type="inferred from homology"/>
<evidence type="ECO:0000256" key="1">
    <source>
        <dbReference type="ARBA" id="ARBA00004123"/>
    </source>
</evidence>
<keyword evidence="4 5" id="KW-0539">Nucleus</keyword>
<dbReference type="Pfam" id="PF03962">
    <property type="entry name" value="Mnd1"/>
    <property type="match status" value="1"/>
</dbReference>
<evidence type="ECO:0000256" key="3">
    <source>
        <dbReference type="ARBA" id="ARBA00023054"/>
    </source>
</evidence>
<comment type="similarity">
    <text evidence="2 5">Belongs to the MND1 family.</text>
</comment>
<comment type="subcellular location">
    <subcellularLocation>
        <location evidence="1 5">Nucleus</location>
    </subcellularLocation>
</comment>